<evidence type="ECO:0000256" key="1">
    <source>
        <dbReference type="ARBA" id="ARBA00009024"/>
    </source>
</evidence>
<proteinExistence type="inferred from homology"/>
<dbReference type="RefSeq" id="XP_028259753.1">
    <property type="nucleotide sequence ID" value="XM_028403952.1"/>
</dbReference>
<dbReference type="NCBIfam" id="TIGR01571">
    <property type="entry name" value="A_thal_Cys_rich"/>
    <property type="match status" value="1"/>
</dbReference>
<dbReference type="Proteomes" id="UP000515145">
    <property type="component" value="Chromosome 4"/>
</dbReference>
<keyword evidence="2" id="KW-1185">Reference proteome</keyword>
<dbReference type="OrthoDB" id="1045822at2759"/>
<accession>A0A6P7I1Q4</accession>
<dbReference type="AlphaFoldDB" id="A0A6P7I1Q4"/>
<comment type="similarity">
    <text evidence="1">Belongs to the cornifelin family.</text>
</comment>
<reference evidence="3" key="1">
    <citation type="submission" date="2025-08" db="UniProtKB">
        <authorList>
            <consortium name="RefSeq"/>
        </authorList>
    </citation>
    <scope>IDENTIFICATION</scope>
</reference>
<evidence type="ECO:0000313" key="2">
    <source>
        <dbReference type="Proteomes" id="UP000515145"/>
    </source>
</evidence>
<dbReference type="Pfam" id="PF04749">
    <property type="entry name" value="PLAC8"/>
    <property type="match status" value="1"/>
</dbReference>
<dbReference type="InParanoid" id="A0A6P7I1Q4"/>
<organism evidence="2 3">
    <name type="scientific">Parambassis ranga</name>
    <name type="common">Indian glassy fish</name>
    <dbReference type="NCBI Taxonomy" id="210632"/>
    <lineage>
        <taxon>Eukaryota</taxon>
        <taxon>Metazoa</taxon>
        <taxon>Chordata</taxon>
        <taxon>Craniata</taxon>
        <taxon>Vertebrata</taxon>
        <taxon>Euteleostomi</taxon>
        <taxon>Actinopterygii</taxon>
        <taxon>Neopterygii</taxon>
        <taxon>Teleostei</taxon>
        <taxon>Neoteleostei</taxon>
        <taxon>Acanthomorphata</taxon>
        <taxon>Ovalentaria</taxon>
        <taxon>Ambassidae</taxon>
        <taxon>Parambassis</taxon>
    </lineage>
</organism>
<evidence type="ECO:0000313" key="3">
    <source>
        <dbReference type="RefSeq" id="XP_028259753.1"/>
    </source>
</evidence>
<dbReference type="InterPro" id="IPR006461">
    <property type="entry name" value="PLAC_motif_containing"/>
</dbReference>
<dbReference type="GeneID" id="114434631"/>
<gene>
    <name evidence="3" type="primary">LOC114434631</name>
</gene>
<sequence length="162" mass="18177">MAEKPTKDWDAGLFDCFEEIQTCCYGFWCCPCLACTVSNRFGEHYCLPLFDICGPATFVACGLPLFAPPATIGLRAAMRNRYNIKGSLCKDILASCFCMWCTWCQMHRELRHLKKEPTVVNVQTTVNMQPAPVMMMMQAPSAGFMSMQAPPTAFVTQHVIQN</sequence>
<name>A0A6P7I1Q4_9TELE</name>
<dbReference type="PANTHER" id="PTHR15907">
    <property type="entry name" value="DUF614 FAMILY PROTEIN-RELATED"/>
    <property type="match status" value="1"/>
</dbReference>
<protein>
    <submittedName>
        <fullName evidence="3">Cornifelin-like</fullName>
    </submittedName>
</protein>